<accession>A0A1L9TNL3</accession>
<protein>
    <recommendedName>
        <fullName evidence="1">F-box domain-containing protein</fullName>
    </recommendedName>
</protein>
<dbReference type="EMBL" id="KV878584">
    <property type="protein sequence ID" value="OJJ61017.1"/>
    <property type="molecule type" value="Genomic_DNA"/>
</dbReference>
<name>A0A1L9TNL3_9EURO</name>
<dbReference type="OrthoDB" id="4802432at2759"/>
<dbReference type="SUPFAM" id="SSF81383">
    <property type="entry name" value="F-box domain"/>
    <property type="match status" value="1"/>
</dbReference>
<dbReference type="Gene3D" id="1.20.1280.50">
    <property type="match status" value="1"/>
</dbReference>
<gene>
    <name evidence="2" type="ORF">ASPSYDRAFT_87578</name>
</gene>
<dbReference type="Pfam" id="PF12937">
    <property type="entry name" value="F-box-like"/>
    <property type="match status" value="1"/>
</dbReference>
<dbReference type="VEuPathDB" id="FungiDB:ASPSYDRAFT_87578"/>
<feature type="domain" description="F-box" evidence="1">
    <location>
        <begin position="1"/>
        <end position="45"/>
    </location>
</feature>
<evidence type="ECO:0000259" key="1">
    <source>
        <dbReference type="PROSITE" id="PS50181"/>
    </source>
</evidence>
<dbReference type="CDD" id="cd09917">
    <property type="entry name" value="F-box_SF"/>
    <property type="match status" value="1"/>
</dbReference>
<sequence>MPRLPPELLTHIALYLEADISTFIVCARVCRQWQSVFENLIYRNMKVESDDLKLRRGVISLLQFRNLVSGHNEYRRSFIQRLEYTVIIPHKLLDYRAVKLEGYHDQNPVREANDRAFWTGLKSLFEFLRTWDKSPKFTLALAVQGRDEGLEPDTEIREDAYAWQVELDGDQVVGQYRARFPDASMLPLVTCFDGLSFEWTHGLIWAGTAMQIAESCLTLQQLHLDMRDLSRPDHLWYMRDRRQAVASRLACLPSTLRVLEFVGGLEQPWSNTLPALDLRPVNSNIDEFSASVRLCSSNLRELILSSMSMNTDFLCPLDDSGSPISEISSLHWPYLESIVLESVPGHLPSGEWLFDYELDTGDEDEFLDPATGDDIFESPWLNGAYQLYRDVMHTEYFHRLFISLGYAAQRMPLLKTISFNLCLPPVTEFKFSSGSTGAGTKPSLKFKSESGYTPDRRVAVAWGFSLDQLVVETPWLKRDPGFTQCSVILDNKLSCNE</sequence>
<evidence type="ECO:0000313" key="2">
    <source>
        <dbReference type="EMBL" id="OJJ61017.1"/>
    </source>
</evidence>
<dbReference type="AlphaFoldDB" id="A0A1L9TNL3"/>
<dbReference type="Proteomes" id="UP000184356">
    <property type="component" value="Unassembled WGS sequence"/>
</dbReference>
<proteinExistence type="predicted"/>
<dbReference type="InterPro" id="IPR001810">
    <property type="entry name" value="F-box_dom"/>
</dbReference>
<dbReference type="InterPro" id="IPR036047">
    <property type="entry name" value="F-box-like_dom_sf"/>
</dbReference>
<organism evidence="2 3">
    <name type="scientific">Aspergillus sydowii CBS 593.65</name>
    <dbReference type="NCBI Taxonomy" id="1036612"/>
    <lineage>
        <taxon>Eukaryota</taxon>
        <taxon>Fungi</taxon>
        <taxon>Dikarya</taxon>
        <taxon>Ascomycota</taxon>
        <taxon>Pezizomycotina</taxon>
        <taxon>Eurotiomycetes</taxon>
        <taxon>Eurotiomycetidae</taxon>
        <taxon>Eurotiales</taxon>
        <taxon>Aspergillaceae</taxon>
        <taxon>Aspergillus</taxon>
        <taxon>Aspergillus subgen. Nidulantes</taxon>
    </lineage>
</organism>
<dbReference type="RefSeq" id="XP_040704823.1">
    <property type="nucleotide sequence ID" value="XM_040851864.1"/>
</dbReference>
<dbReference type="STRING" id="1036612.A0A1L9TNL3"/>
<dbReference type="PROSITE" id="PS50181">
    <property type="entry name" value="FBOX"/>
    <property type="match status" value="1"/>
</dbReference>
<keyword evidence="3" id="KW-1185">Reference proteome</keyword>
<dbReference type="GeneID" id="63767937"/>
<evidence type="ECO:0000313" key="3">
    <source>
        <dbReference type="Proteomes" id="UP000184356"/>
    </source>
</evidence>
<reference evidence="3" key="1">
    <citation type="journal article" date="2017" name="Genome Biol.">
        <title>Comparative genomics reveals high biological diversity and specific adaptations in the industrially and medically important fungal genus Aspergillus.</title>
        <authorList>
            <person name="de Vries R.P."/>
            <person name="Riley R."/>
            <person name="Wiebenga A."/>
            <person name="Aguilar-Osorio G."/>
            <person name="Amillis S."/>
            <person name="Uchima C.A."/>
            <person name="Anderluh G."/>
            <person name="Asadollahi M."/>
            <person name="Askin M."/>
            <person name="Barry K."/>
            <person name="Battaglia E."/>
            <person name="Bayram O."/>
            <person name="Benocci T."/>
            <person name="Braus-Stromeyer S.A."/>
            <person name="Caldana C."/>
            <person name="Canovas D."/>
            <person name="Cerqueira G.C."/>
            <person name="Chen F."/>
            <person name="Chen W."/>
            <person name="Choi C."/>
            <person name="Clum A."/>
            <person name="Dos Santos R.A."/>
            <person name="Damasio A.R."/>
            <person name="Diallinas G."/>
            <person name="Emri T."/>
            <person name="Fekete E."/>
            <person name="Flipphi M."/>
            <person name="Freyberg S."/>
            <person name="Gallo A."/>
            <person name="Gournas C."/>
            <person name="Habgood R."/>
            <person name="Hainaut M."/>
            <person name="Harispe M.L."/>
            <person name="Henrissat B."/>
            <person name="Hilden K.S."/>
            <person name="Hope R."/>
            <person name="Hossain A."/>
            <person name="Karabika E."/>
            <person name="Karaffa L."/>
            <person name="Karanyi Z."/>
            <person name="Krasevec N."/>
            <person name="Kuo A."/>
            <person name="Kusch H."/>
            <person name="LaButti K."/>
            <person name="Lagendijk E.L."/>
            <person name="Lapidus A."/>
            <person name="Levasseur A."/>
            <person name="Lindquist E."/>
            <person name="Lipzen A."/>
            <person name="Logrieco A.F."/>
            <person name="MacCabe A."/>
            <person name="Maekelae M.R."/>
            <person name="Malavazi I."/>
            <person name="Melin P."/>
            <person name="Meyer V."/>
            <person name="Mielnichuk N."/>
            <person name="Miskei M."/>
            <person name="Molnar A.P."/>
            <person name="Mule G."/>
            <person name="Ngan C.Y."/>
            <person name="Orejas M."/>
            <person name="Orosz E."/>
            <person name="Ouedraogo J.P."/>
            <person name="Overkamp K.M."/>
            <person name="Park H.-S."/>
            <person name="Perrone G."/>
            <person name="Piumi F."/>
            <person name="Punt P.J."/>
            <person name="Ram A.F."/>
            <person name="Ramon A."/>
            <person name="Rauscher S."/>
            <person name="Record E."/>
            <person name="Riano-Pachon D.M."/>
            <person name="Robert V."/>
            <person name="Roehrig J."/>
            <person name="Ruller R."/>
            <person name="Salamov A."/>
            <person name="Salih N.S."/>
            <person name="Samson R.A."/>
            <person name="Sandor E."/>
            <person name="Sanguinetti M."/>
            <person name="Schuetze T."/>
            <person name="Sepcic K."/>
            <person name="Shelest E."/>
            <person name="Sherlock G."/>
            <person name="Sophianopoulou V."/>
            <person name="Squina F.M."/>
            <person name="Sun H."/>
            <person name="Susca A."/>
            <person name="Todd R.B."/>
            <person name="Tsang A."/>
            <person name="Unkles S.E."/>
            <person name="van de Wiele N."/>
            <person name="van Rossen-Uffink D."/>
            <person name="Oliveira J.V."/>
            <person name="Vesth T.C."/>
            <person name="Visser J."/>
            <person name="Yu J.-H."/>
            <person name="Zhou M."/>
            <person name="Andersen M.R."/>
            <person name="Archer D.B."/>
            <person name="Baker S.E."/>
            <person name="Benoit I."/>
            <person name="Brakhage A.A."/>
            <person name="Braus G.H."/>
            <person name="Fischer R."/>
            <person name="Frisvad J.C."/>
            <person name="Goldman G.H."/>
            <person name="Houbraken J."/>
            <person name="Oakley B."/>
            <person name="Pocsi I."/>
            <person name="Scazzocchio C."/>
            <person name="Seiboth B."/>
            <person name="vanKuyk P.A."/>
            <person name="Wortman J."/>
            <person name="Dyer P.S."/>
            <person name="Grigoriev I.V."/>
        </authorList>
    </citation>
    <scope>NUCLEOTIDE SEQUENCE [LARGE SCALE GENOMIC DNA]</scope>
    <source>
        <strain evidence="3">CBS 593.65</strain>
    </source>
</reference>